<dbReference type="AlphaFoldDB" id="A0A371B0S0"/>
<reference evidence="2" key="1">
    <citation type="submission" date="2018-08" db="EMBL/GenBank/DDBJ databases">
        <authorList>
            <person name="Kim S.-J."/>
            <person name="Jung G.-Y."/>
        </authorList>
    </citation>
    <scope>NUCLEOTIDE SEQUENCE [LARGE SCALE GENOMIC DNA]</scope>
    <source>
        <strain evidence="2">GY_H</strain>
    </source>
</reference>
<dbReference type="Proteomes" id="UP000263993">
    <property type="component" value="Unassembled WGS sequence"/>
</dbReference>
<protein>
    <submittedName>
        <fullName evidence="1">Uncharacterized protein</fullName>
    </submittedName>
</protein>
<comment type="caution">
    <text evidence="1">The sequence shown here is derived from an EMBL/GenBank/DDBJ whole genome shotgun (WGS) entry which is preliminary data.</text>
</comment>
<sequence>MLLNEETCPVPESLLGQLYRVTPQGLPALIDAVPANTRAMLAVYCFRRSHLASLGIAIAASCEEDDLAEHGGNLGSDLFAKSRRSPMMAEALPSQRKKITLSTGPIRQLPPLDDDIED</sequence>
<dbReference type="OrthoDB" id="8138968at2"/>
<gene>
    <name evidence="1" type="ORF">DXH78_18000</name>
</gene>
<proteinExistence type="predicted"/>
<dbReference type="EMBL" id="QRGO01000003">
    <property type="protein sequence ID" value="RDV01132.1"/>
    <property type="molecule type" value="Genomic_DNA"/>
</dbReference>
<evidence type="ECO:0000313" key="2">
    <source>
        <dbReference type="Proteomes" id="UP000263993"/>
    </source>
</evidence>
<name>A0A371B0S0_9BRAD</name>
<dbReference type="RefSeq" id="WP_115518648.1">
    <property type="nucleotide sequence ID" value="NZ_QRGO01000003.1"/>
</dbReference>
<accession>A0A371B0S0</accession>
<organism evidence="1 2">
    <name type="scientific">Undibacter mobilis</name>
    <dbReference type="NCBI Taxonomy" id="2292256"/>
    <lineage>
        <taxon>Bacteria</taxon>
        <taxon>Pseudomonadati</taxon>
        <taxon>Pseudomonadota</taxon>
        <taxon>Alphaproteobacteria</taxon>
        <taxon>Hyphomicrobiales</taxon>
        <taxon>Nitrobacteraceae</taxon>
        <taxon>Undibacter</taxon>
    </lineage>
</organism>
<evidence type="ECO:0000313" key="1">
    <source>
        <dbReference type="EMBL" id="RDV01132.1"/>
    </source>
</evidence>
<keyword evidence="2" id="KW-1185">Reference proteome</keyword>